<protein>
    <submittedName>
        <fullName evidence="1">BA75_00713T0</fullName>
    </submittedName>
</protein>
<evidence type="ECO:0000313" key="2">
    <source>
        <dbReference type="Proteomes" id="UP000094565"/>
    </source>
</evidence>
<dbReference type="AlphaFoldDB" id="A0A1B2J9N2"/>
<organism evidence="1 2">
    <name type="scientific">Komagataella pastoris</name>
    <name type="common">Yeast</name>
    <name type="synonym">Pichia pastoris</name>
    <dbReference type="NCBI Taxonomy" id="4922"/>
    <lineage>
        <taxon>Eukaryota</taxon>
        <taxon>Fungi</taxon>
        <taxon>Dikarya</taxon>
        <taxon>Ascomycota</taxon>
        <taxon>Saccharomycotina</taxon>
        <taxon>Pichiomycetes</taxon>
        <taxon>Pichiales</taxon>
        <taxon>Pichiaceae</taxon>
        <taxon>Komagataella</taxon>
    </lineage>
</organism>
<keyword evidence="2" id="KW-1185">Reference proteome</keyword>
<proteinExistence type="predicted"/>
<dbReference type="Proteomes" id="UP000094565">
    <property type="component" value="Chromosome 1"/>
</dbReference>
<reference evidence="1 2" key="1">
    <citation type="submission" date="2016-02" db="EMBL/GenBank/DDBJ databases">
        <title>Comparative genomic and transcriptomic foundation for Pichia pastoris.</title>
        <authorList>
            <person name="Love K.R."/>
            <person name="Shah K.A."/>
            <person name="Whittaker C.A."/>
            <person name="Wu J."/>
            <person name="Bartlett M.C."/>
            <person name="Ma D."/>
            <person name="Leeson R.L."/>
            <person name="Priest M."/>
            <person name="Young S.K."/>
            <person name="Love J.C."/>
        </authorList>
    </citation>
    <scope>NUCLEOTIDE SEQUENCE [LARGE SCALE GENOMIC DNA]</scope>
    <source>
        <strain evidence="1 2">ATCC 28485</strain>
    </source>
</reference>
<gene>
    <name evidence="1" type="ORF">ATY40_BA7500713</name>
</gene>
<sequence>MHYLVFLVDQDIPERGEFFSGYSLDNPYEQLMFVRVKDEQEIRLHLCNWEVEYDHVYFVLKDDVAYVKSKRLAFRRKIKMDDGLEFIGAYIGELSIAHTDDESIMATNGLPECDRPKEIFRVYNQKEENKLRLTYVDYVTADDESDAYMKELDQNHIDDGTFIYTKDNEAYLKSIAKTKDWRMKVKWGSAVLERIIKSPFFFDEATYDGLKAD</sequence>
<name>A0A1B2J9N2_PICPA</name>
<evidence type="ECO:0000313" key="1">
    <source>
        <dbReference type="EMBL" id="ANZ74700.1"/>
    </source>
</evidence>
<dbReference type="EMBL" id="CP014584">
    <property type="protein sequence ID" value="ANZ74700.1"/>
    <property type="molecule type" value="Genomic_DNA"/>
</dbReference>
<accession>A0A1B2J9N2</accession>